<evidence type="ECO:0000313" key="2">
    <source>
        <dbReference type="EMBL" id="SLM94535.1"/>
    </source>
</evidence>
<name>A0A1X6X5W1_9MICO</name>
<sequence length="50" mass="5477">MGGDGHALRLVPGTRPRARREVPQARRAEPPPGRTQPHDWPAAALRSSSR</sequence>
<dbReference type="EMBL" id="FWFF01000005">
    <property type="protein sequence ID" value="SLM94535.1"/>
    <property type="molecule type" value="Genomic_DNA"/>
</dbReference>
<accession>A0A1X6X5W1</accession>
<gene>
    <name evidence="2" type="ORF">FM105_04195</name>
</gene>
<evidence type="ECO:0000256" key="1">
    <source>
        <dbReference type="SAM" id="MobiDB-lite"/>
    </source>
</evidence>
<protein>
    <submittedName>
        <fullName evidence="2">Uncharacterized protein</fullName>
    </submittedName>
</protein>
<feature type="region of interest" description="Disordered" evidence="1">
    <location>
        <begin position="1"/>
        <end position="50"/>
    </location>
</feature>
<reference evidence="3" key="1">
    <citation type="submission" date="2017-02" db="EMBL/GenBank/DDBJ databases">
        <authorList>
            <person name="Dridi B."/>
        </authorList>
    </citation>
    <scope>NUCLEOTIDE SEQUENCE [LARGE SCALE GENOMIC DNA]</scope>
    <source>
        <strain evidence="3">B Co 03.10</strain>
    </source>
</reference>
<dbReference type="Proteomes" id="UP000196581">
    <property type="component" value="Unassembled WGS sequence"/>
</dbReference>
<dbReference type="AlphaFoldDB" id="A0A1X6X5W1"/>
<organism evidence="2 3">
    <name type="scientific">Brevibacterium yomogidense</name>
    <dbReference type="NCBI Taxonomy" id="946573"/>
    <lineage>
        <taxon>Bacteria</taxon>
        <taxon>Bacillati</taxon>
        <taxon>Actinomycetota</taxon>
        <taxon>Actinomycetes</taxon>
        <taxon>Micrococcales</taxon>
        <taxon>Brevibacteriaceae</taxon>
        <taxon>Brevibacterium</taxon>
    </lineage>
</organism>
<keyword evidence="3" id="KW-1185">Reference proteome</keyword>
<feature type="compositionally biased region" description="Basic and acidic residues" evidence="1">
    <location>
        <begin position="19"/>
        <end position="29"/>
    </location>
</feature>
<proteinExistence type="predicted"/>
<evidence type="ECO:0000313" key="3">
    <source>
        <dbReference type="Proteomes" id="UP000196581"/>
    </source>
</evidence>